<evidence type="ECO:0000256" key="2">
    <source>
        <dbReference type="ARBA" id="ARBA00022692"/>
    </source>
</evidence>
<evidence type="ECO:0000313" key="7">
    <source>
        <dbReference type="Proteomes" id="UP001166674"/>
    </source>
</evidence>
<dbReference type="EMBL" id="JAATJV010250200">
    <property type="protein sequence ID" value="MBZ3875467.1"/>
    <property type="molecule type" value="Genomic_DNA"/>
</dbReference>
<protein>
    <submittedName>
        <fullName evidence="6">Bax inhibitor 1</fullName>
    </submittedName>
</protein>
<comment type="subcellular location">
    <subcellularLocation>
        <location evidence="1">Membrane</location>
        <topology evidence="1">Multi-pass membrane protein</topology>
    </subcellularLocation>
</comment>
<keyword evidence="2 5" id="KW-0812">Transmembrane</keyword>
<reference evidence="6" key="1">
    <citation type="submission" date="2020-03" db="EMBL/GenBank/DDBJ databases">
        <title>Studies in the Genomics of Life Span.</title>
        <authorList>
            <person name="Glass D."/>
        </authorList>
    </citation>
    <scope>NUCLEOTIDE SEQUENCE</scope>
    <source>
        <strain evidence="6">SUZIE</strain>
        <tissue evidence="6">Muscle</tissue>
    </source>
</reference>
<feature type="transmembrane region" description="Helical" evidence="5">
    <location>
        <begin position="90"/>
        <end position="111"/>
    </location>
</feature>
<keyword evidence="3 5" id="KW-1133">Transmembrane helix</keyword>
<dbReference type="GO" id="GO:0016020">
    <property type="term" value="C:membrane"/>
    <property type="evidence" value="ECO:0007669"/>
    <property type="project" value="UniProtKB-SubCell"/>
</dbReference>
<accession>A0AA41MP32</accession>
<organism evidence="6 7">
    <name type="scientific">Sciurus carolinensis</name>
    <name type="common">Eastern gray squirrel</name>
    <dbReference type="NCBI Taxonomy" id="30640"/>
    <lineage>
        <taxon>Eukaryota</taxon>
        <taxon>Metazoa</taxon>
        <taxon>Chordata</taxon>
        <taxon>Craniata</taxon>
        <taxon>Vertebrata</taxon>
        <taxon>Euteleostomi</taxon>
        <taxon>Mammalia</taxon>
        <taxon>Eutheria</taxon>
        <taxon>Euarchontoglires</taxon>
        <taxon>Glires</taxon>
        <taxon>Rodentia</taxon>
        <taxon>Sciuromorpha</taxon>
        <taxon>Sciuridae</taxon>
        <taxon>Sciurinae</taxon>
        <taxon>Sciurini</taxon>
        <taxon>Sciurus</taxon>
    </lineage>
</organism>
<evidence type="ECO:0000313" key="6">
    <source>
        <dbReference type="EMBL" id="MBZ3875467.1"/>
    </source>
</evidence>
<sequence>MATPHCRETKQKRLGLLTGFAFFTGITCVLLWNCALLSIPASFPGLHRHSNDLYLLHPQCPLHQVPELPLSGKCLDVSHEPDALVTMGNLFFGSIWLFQANLYMGLVNVYGFVLFDTQLIIEKAGNGNKDYVWHCVDLFLDFLTLFRKLTMILAMNEKDKKKEK</sequence>
<name>A0AA41MP32_SCICA</name>
<keyword evidence="7" id="KW-1185">Reference proteome</keyword>
<dbReference type="InterPro" id="IPR006214">
    <property type="entry name" value="Bax_inhibitor_1-related"/>
</dbReference>
<proteinExistence type="predicted"/>
<evidence type="ECO:0000256" key="1">
    <source>
        <dbReference type="ARBA" id="ARBA00004141"/>
    </source>
</evidence>
<dbReference type="Pfam" id="PF01027">
    <property type="entry name" value="Bax1-I"/>
    <property type="match status" value="1"/>
</dbReference>
<dbReference type="AlphaFoldDB" id="A0AA41MP32"/>
<evidence type="ECO:0000256" key="4">
    <source>
        <dbReference type="ARBA" id="ARBA00023136"/>
    </source>
</evidence>
<evidence type="ECO:0000256" key="5">
    <source>
        <dbReference type="SAM" id="Phobius"/>
    </source>
</evidence>
<keyword evidence="4 5" id="KW-0472">Membrane</keyword>
<feature type="transmembrane region" description="Helical" evidence="5">
    <location>
        <begin position="20"/>
        <end position="39"/>
    </location>
</feature>
<dbReference type="Proteomes" id="UP001166674">
    <property type="component" value="Unassembled WGS sequence"/>
</dbReference>
<evidence type="ECO:0000256" key="3">
    <source>
        <dbReference type="ARBA" id="ARBA00022989"/>
    </source>
</evidence>
<comment type="caution">
    <text evidence="6">The sequence shown here is derived from an EMBL/GenBank/DDBJ whole genome shotgun (WGS) entry which is preliminary data.</text>
</comment>
<gene>
    <name evidence="6" type="ORF">SUZIE_133085</name>
</gene>